<accession>A0A0B5A7D5</accession>
<evidence type="ECO:0000313" key="1">
    <source>
        <dbReference type="EMBL" id="AJD83061.1"/>
    </source>
</evidence>
<reference evidence="1 2" key="2">
    <citation type="journal article" date="2015" name="Appl. Environ. Microbiol.">
        <title>Paenibacillus larvae-Directed Bacteriophage HB10c2 and Its Application in American Foulbrood-Affected Honey Bee Larvae.</title>
        <authorList>
            <person name="Beims H."/>
            <person name="Wittmann J."/>
            <person name="Bunk B."/>
            <person name="Sproer C."/>
            <person name="Rohde C."/>
            <person name="Gunther G."/>
            <person name="Rohde M."/>
            <person name="von der Ohe W."/>
            <person name="Steinert M."/>
        </authorList>
    </citation>
    <scope>NUCLEOTIDE SEQUENCE [LARGE SCALE GENOMIC DNA]</scope>
</reference>
<protein>
    <submittedName>
        <fullName evidence="1">Uncharacterized protein</fullName>
    </submittedName>
</protein>
<dbReference type="Proteomes" id="UP000031725">
    <property type="component" value="Segment"/>
</dbReference>
<dbReference type="RefSeq" id="YP_009195239.1">
    <property type="nucleotide sequence ID" value="NC_028758.1"/>
</dbReference>
<dbReference type="OrthoDB" id="20182at10239"/>
<dbReference type="EMBL" id="KP202972">
    <property type="protein sequence ID" value="AJD83061.1"/>
    <property type="molecule type" value="Genomic_DNA"/>
</dbReference>
<proteinExistence type="predicted"/>
<name>A0A0B5A7D5_9CAUD</name>
<evidence type="ECO:0000313" key="2">
    <source>
        <dbReference type="Proteomes" id="UP000031725"/>
    </source>
</evidence>
<dbReference type="KEGG" id="vg:26622522"/>
<organism evidence="1 2">
    <name type="scientific">Paenibacillus phage HB10c2</name>
    <dbReference type="NCBI Taxonomy" id="1589749"/>
    <lineage>
        <taxon>Viruses</taxon>
        <taxon>Duplodnaviria</taxon>
        <taxon>Heunggongvirae</taxon>
        <taxon>Uroviricota</taxon>
        <taxon>Caudoviricetes</taxon>
        <taxon>Fernvirus</taxon>
        <taxon>Fernvirus Hb10c2</taxon>
    </lineage>
</organism>
<gene>
    <name evidence="1" type="ORF">HB_00049</name>
</gene>
<reference evidence="2" key="1">
    <citation type="submission" date="2014-11" db="EMBL/GenBank/DDBJ databases">
        <authorList>
            <person name="Beims H."/>
            <person name="Wittmann J."/>
            <person name="Bunk B."/>
            <person name="Sproer C."/>
            <person name="Rohde C."/>
            <person name="Rohde M."/>
            <person name="von der Ohe W."/>
            <person name="Steinert M."/>
        </authorList>
    </citation>
    <scope>NUCLEOTIDE SEQUENCE [LARGE SCALE GENOMIC DNA]</scope>
</reference>
<dbReference type="GeneID" id="26622522"/>
<keyword evidence="2" id="KW-1185">Reference proteome</keyword>
<sequence>MNKCEYPGCKKAAQETFALVPLCKWHCDAIKEETQLYYGNLSPKYKIHRPMYCKIARLIPWSQVSRKEVTL</sequence>